<dbReference type="OrthoDB" id="9796171at2"/>
<proteinExistence type="predicted"/>
<dbReference type="GO" id="GO:0016747">
    <property type="term" value="F:acyltransferase activity, transferring groups other than amino-acyl groups"/>
    <property type="evidence" value="ECO:0007669"/>
    <property type="project" value="InterPro"/>
</dbReference>
<feature type="compositionally biased region" description="Basic and acidic residues" evidence="1">
    <location>
        <begin position="395"/>
        <end position="407"/>
    </location>
</feature>
<dbReference type="EMBL" id="RZUL01000006">
    <property type="protein sequence ID" value="RVT39627.1"/>
    <property type="molecule type" value="Genomic_DNA"/>
</dbReference>
<keyword evidence="4" id="KW-1185">Reference proteome</keyword>
<evidence type="ECO:0000256" key="1">
    <source>
        <dbReference type="SAM" id="MobiDB-lite"/>
    </source>
</evidence>
<dbReference type="PROSITE" id="PS51186">
    <property type="entry name" value="GNAT"/>
    <property type="match status" value="1"/>
</dbReference>
<evidence type="ECO:0000259" key="2">
    <source>
        <dbReference type="PROSITE" id="PS51186"/>
    </source>
</evidence>
<name>A0A437J4I4_9SPHN</name>
<evidence type="ECO:0000313" key="4">
    <source>
        <dbReference type="Proteomes" id="UP000282977"/>
    </source>
</evidence>
<dbReference type="SUPFAM" id="SSF55729">
    <property type="entry name" value="Acyl-CoA N-acyltransferases (Nat)"/>
    <property type="match status" value="1"/>
</dbReference>
<dbReference type="AlphaFoldDB" id="A0A437J4I4"/>
<organism evidence="3 4">
    <name type="scientific">Sphingobium algorifonticola</name>
    <dbReference type="NCBI Taxonomy" id="2008318"/>
    <lineage>
        <taxon>Bacteria</taxon>
        <taxon>Pseudomonadati</taxon>
        <taxon>Pseudomonadota</taxon>
        <taxon>Alphaproteobacteria</taxon>
        <taxon>Sphingomonadales</taxon>
        <taxon>Sphingomonadaceae</taxon>
        <taxon>Sphingobium</taxon>
    </lineage>
</organism>
<dbReference type="InterPro" id="IPR000182">
    <property type="entry name" value="GNAT_dom"/>
</dbReference>
<keyword evidence="3" id="KW-0808">Transferase</keyword>
<feature type="region of interest" description="Disordered" evidence="1">
    <location>
        <begin position="385"/>
        <end position="428"/>
    </location>
</feature>
<feature type="domain" description="N-acetyltransferase" evidence="2">
    <location>
        <begin position="218"/>
        <end position="362"/>
    </location>
</feature>
<dbReference type="Pfam" id="PF00583">
    <property type="entry name" value="Acetyltransf_1"/>
    <property type="match status" value="1"/>
</dbReference>
<protein>
    <submittedName>
        <fullName evidence="3">GNAT family N-acetyltransferase</fullName>
    </submittedName>
</protein>
<dbReference type="InterPro" id="IPR016181">
    <property type="entry name" value="Acyl_CoA_acyltransferase"/>
</dbReference>
<accession>A0A437J4I4</accession>
<sequence length="428" mass="46969">MYQDSIRPAPLDGFSTMAFSDRVTRLCAAGAAHSCQARAAGLDEALAALGVARGHLGHLVPDGVAAAAIRHNRQIFQLLDGKTDNAPPSFLAFLPLNDRGARAMVSGRFDSGNPDLALVSREDEQVAAIYIWLIFSPGSLVTTLRALAPLLGRIAPAGCPLFTRAVTGHTARLFPAMGFVPARSVYAQAPGDLLALPARTGFPEFRPEALAQKPGDGIDIRVARTMEDMMKCFTVRAATYMSEQECPYEEEFDGNDFCATHFLGEIDGEPAGCIRIRYFGDFVKIERLAVRQEYRTSRLAFRLVREALGFCRQKGFRRAYGHSRHDLTRFWGLFGFRPIAGRASFRFSEVEYVELEAVLDTGGDSIAIGADPYVMIRPEGAWDRPGPLDLSSRQPDARRQQRVDARMRKLRAAAKSTPSRAGGRDARA</sequence>
<gene>
    <name evidence="3" type="ORF">ENE74_14805</name>
</gene>
<comment type="caution">
    <text evidence="3">The sequence shown here is derived from an EMBL/GenBank/DDBJ whole genome shotgun (WGS) entry which is preliminary data.</text>
</comment>
<dbReference type="Proteomes" id="UP000282977">
    <property type="component" value="Unassembled WGS sequence"/>
</dbReference>
<dbReference type="Gene3D" id="3.40.630.30">
    <property type="match status" value="1"/>
</dbReference>
<evidence type="ECO:0000313" key="3">
    <source>
        <dbReference type="EMBL" id="RVT39627.1"/>
    </source>
</evidence>
<reference evidence="3 4" key="1">
    <citation type="submission" date="2019-01" db="EMBL/GenBank/DDBJ databases">
        <authorList>
            <person name="Chen W.-M."/>
        </authorList>
    </citation>
    <scope>NUCLEOTIDE SEQUENCE [LARGE SCALE GENOMIC DNA]</scope>
    <source>
        <strain evidence="3 4">TLA-22</strain>
    </source>
</reference>
<dbReference type="CDD" id="cd04301">
    <property type="entry name" value="NAT_SF"/>
    <property type="match status" value="1"/>
</dbReference>